<evidence type="ECO:0000313" key="3">
    <source>
        <dbReference type="Proteomes" id="UP001165121"/>
    </source>
</evidence>
<evidence type="ECO:0000259" key="1">
    <source>
        <dbReference type="Pfam" id="PF13358"/>
    </source>
</evidence>
<dbReference type="GO" id="GO:0003676">
    <property type="term" value="F:nucleic acid binding"/>
    <property type="evidence" value="ECO:0007669"/>
    <property type="project" value="InterPro"/>
</dbReference>
<dbReference type="Proteomes" id="UP001165121">
    <property type="component" value="Unassembled WGS sequence"/>
</dbReference>
<reference evidence="2" key="1">
    <citation type="submission" date="2023-04" db="EMBL/GenBank/DDBJ databases">
        <title>Phytophthora fragariaefolia NBRC 109709.</title>
        <authorList>
            <person name="Ichikawa N."/>
            <person name="Sato H."/>
            <person name="Tonouchi N."/>
        </authorList>
    </citation>
    <scope>NUCLEOTIDE SEQUENCE</scope>
    <source>
        <strain evidence="2">NBRC 109709</strain>
    </source>
</reference>
<keyword evidence="3" id="KW-1185">Reference proteome</keyword>
<name>A0A9W7DCM3_9STRA</name>
<dbReference type="OrthoDB" id="108990at2759"/>
<dbReference type="PANTHER" id="PTHR23022">
    <property type="entry name" value="TRANSPOSABLE ELEMENT-RELATED"/>
    <property type="match status" value="1"/>
</dbReference>
<dbReference type="EMBL" id="BSXT01018987">
    <property type="protein sequence ID" value="GMG17177.1"/>
    <property type="molecule type" value="Genomic_DNA"/>
</dbReference>
<organism evidence="2 3">
    <name type="scientific">Phytophthora fragariaefolia</name>
    <dbReference type="NCBI Taxonomy" id="1490495"/>
    <lineage>
        <taxon>Eukaryota</taxon>
        <taxon>Sar</taxon>
        <taxon>Stramenopiles</taxon>
        <taxon>Oomycota</taxon>
        <taxon>Peronosporomycetes</taxon>
        <taxon>Peronosporales</taxon>
        <taxon>Peronosporaceae</taxon>
        <taxon>Phytophthora</taxon>
    </lineage>
</organism>
<protein>
    <submittedName>
        <fullName evidence="2">Unnamed protein product</fullName>
    </submittedName>
</protein>
<dbReference type="AlphaFoldDB" id="A0A9W7DCM3"/>
<feature type="domain" description="Tc1-like transposase DDE" evidence="1">
    <location>
        <begin position="90"/>
        <end position="222"/>
    </location>
</feature>
<evidence type="ECO:0000313" key="2">
    <source>
        <dbReference type="EMBL" id="GMG17177.1"/>
    </source>
</evidence>
<dbReference type="PANTHER" id="PTHR23022:SF129">
    <property type="entry name" value="TRANSPOSABLE ELEMENT TC3 TRANSPOSASE"/>
    <property type="match status" value="1"/>
</dbReference>
<gene>
    <name evidence="2" type="ORF">Pfra01_003003800</name>
</gene>
<dbReference type="InterPro" id="IPR038717">
    <property type="entry name" value="Tc1-like_DDE_dom"/>
</dbReference>
<sequence>MFATSTSATEVDSPVVSSRVAYLKLFHLESSSVPTRKADNGCVIHDRRVDFGRRAKWIKRKPAPAIKPHHKVARAAFAAKFLSKTRMWRRVIFSDKKKFNLDGPDGYQYYWHDVRTDTELCSKRVSGGGSVMVWAGMSANGKTDIAFLEGRQDSACYTQTLDNYLAPFTENLRENHDIRNHIFQQDNASIHESRITKAHIESMGIKKLMWPAKSPDLNPIENSALGSNLSILLLVCVGIYYWRTKQKENCIYDDIARQQAEAAAKLDALHGVGDGKVTELSMAMRRTSFKLNEADTSVITYACTKFLRRNAKSKTVNTIDINDPAQVAAAAASKATPTIEPLKSATKKVGKGKVKKAPIETIVEEAVDATL</sequence>
<dbReference type="InterPro" id="IPR052338">
    <property type="entry name" value="Transposase_5"/>
</dbReference>
<dbReference type="Gene3D" id="3.30.420.10">
    <property type="entry name" value="Ribonuclease H-like superfamily/Ribonuclease H"/>
    <property type="match status" value="1"/>
</dbReference>
<dbReference type="InterPro" id="IPR036397">
    <property type="entry name" value="RNaseH_sf"/>
</dbReference>
<accession>A0A9W7DCM3</accession>
<comment type="caution">
    <text evidence="2">The sequence shown here is derived from an EMBL/GenBank/DDBJ whole genome shotgun (WGS) entry which is preliminary data.</text>
</comment>
<dbReference type="Pfam" id="PF13358">
    <property type="entry name" value="DDE_3"/>
    <property type="match status" value="1"/>
</dbReference>
<proteinExistence type="predicted"/>